<protein>
    <recommendedName>
        <fullName evidence="4">Putative iron-sulfur cluster insertion protein ErpA</fullName>
    </recommendedName>
</protein>
<comment type="function">
    <text evidence="4">Required for insertion of 4Fe-4S clusters.</text>
</comment>
<dbReference type="GO" id="GO:0051537">
    <property type="term" value="F:2 iron, 2 sulfur cluster binding"/>
    <property type="evidence" value="ECO:0007669"/>
    <property type="project" value="TreeGrafter"/>
</dbReference>
<dbReference type="GO" id="GO:0051539">
    <property type="term" value="F:4 iron, 4 sulfur cluster binding"/>
    <property type="evidence" value="ECO:0007669"/>
    <property type="project" value="TreeGrafter"/>
</dbReference>
<keyword evidence="1 4" id="KW-0479">Metal-binding</keyword>
<evidence type="ECO:0000256" key="3">
    <source>
        <dbReference type="ARBA" id="ARBA00023014"/>
    </source>
</evidence>
<feature type="binding site" evidence="4">
    <location>
        <position position="157"/>
    </location>
    <ligand>
        <name>iron-sulfur cluster</name>
        <dbReference type="ChEBI" id="CHEBI:30408"/>
    </ligand>
</feature>
<dbReference type="InterPro" id="IPR016092">
    <property type="entry name" value="ATAP"/>
</dbReference>
<dbReference type="InterPro" id="IPR000361">
    <property type="entry name" value="ATAP_core_dom"/>
</dbReference>
<dbReference type="HAMAP" id="MF_01380">
    <property type="entry name" value="Fe_S_insert_ErpA"/>
    <property type="match status" value="1"/>
</dbReference>
<evidence type="ECO:0000256" key="1">
    <source>
        <dbReference type="ARBA" id="ARBA00022723"/>
    </source>
</evidence>
<sequence>MVRQDDLSLGLEIAGGQTYLLGQFLFQRRSLLAFEGGLRENAENIILRNNTMSDESPIIFTDSCCAKVADLIAEENNPDLKLRVFVNGGGCSGFQYGFTFDEIKNDDDFEIEKNGLVFLVDPMSYQYLVGAEIDYTESLQGSQFVIRNPNAETTCGCGSSFSV</sequence>
<dbReference type="InterPro" id="IPR017870">
    <property type="entry name" value="FeS_cluster_insertion_CS"/>
</dbReference>
<dbReference type="FunFam" id="2.60.300.12:FF:000002">
    <property type="entry name" value="Iron-sulfur cluster insertion protein ErpA"/>
    <property type="match status" value="1"/>
</dbReference>
<dbReference type="PANTHER" id="PTHR43011">
    <property type="entry name" value="IRON-SULFUR CLUSTER ASSEMBLY 2 HOMOLOG, MITOCHONDRIAL"/>
    <property type="match status" value="1"/>
</dbReference>
<feature type="binding site" evidence="4">
    <location>
        <position position="91"/>
    </location>
    <ligand>
        <name>iron-sulfur cluster</name>
        <dbReference type="ChEBI" id="CHEBI:30408"/>
    </ligand>
</feature>
<evidence type="ECO:0000259" key="5">
    <source>
        <dbReference type="Pfam" id="PF01521"/>
    </source>
</evidence>
<feature type="binding site" evidence="4">
    <location>
        <position position="155"/>
    </location>
    <ligand>
        <name>iron-sulfur cluster</name>
        <dbReference type="ChEBI" id="CHEBI:30408"/>
    </ligand>
</feature>
<comment type="cofactor">
    <cofactor evidence="4">
        <name>iron-sulfur cluster</name>
        <dbReference type="ChEBI" id="CHEBI:30408"/>
    </cofactor>
    <text evidence="4">Binds 1 iron-sulfur cluster per subunit.</text>
</comment>
<keyword evidence="3 4" id="KW-0411">Iron-sulfur</keyword>
<accession>E0NAN9</accession>
<dbReference type="PANTHER" id="PTHR43011:SF1">
    <property type="entry name" value="IRON-SULFUR CLUSTER ASSEMBLY 2 HOMOLOG, MITOCHONDRIAL"/>
    <property type="match status" value="1"/>
</dbReference>
<evidence type="ECO:0000256" key="2">
    <source>
        <dbReference type="ARBA" id="ARBA00023004"/>
    </source>
</evidence>
<comment type="similarity">
    <text evidence="4">Belongs to the HesB/IscA family.</text>
</comment>
<dbReference type="PROSITE" id="PS01152">
    <property type="entry name" value="HESB"/>
    <property type="match status" value="1"/>
</dbReference>
<organism evidence="6 7">
    <name type="scientific">Neisseria meningitidis serogroup B (strain ATCC 13091 / M2091)</name>
    <dbReference type="NCBI Taxonomy" id="862513"/>
    <lineage>
        <taxon>Bacteria</taxon>
        <taxon>Pseudomonadati</taxon>
        <taxon>Pseudomonadota</taxon>
        <taxon>Betaproteobacteria</taxon>
        <taxon>Neisseriales</taxon>
        <taxon>Neisseriaceae</taxon>
        <taxon>Neisseria</taxon>
    </lineage>
</organism>
<dbReference type="AlphaFoldDB" id="E0NAN9"/>
<evidence type="ECO:0000313" key="6">
    <source>
        <dbReference type="EMBL" id="EFM03972.1"/>
    </source>
</evidence>
<name>E0NAN9_NEIM3</name>
<dbReference type="NCBIfam" id="NF010147">
    <property type="entry name" value="PRK13623.1"/>
    <property type="match status" value="1"/>
</dbReference>
<comment type="subunit">
    <text evidence="4">Homodimer.</text>
</comment>
<evidence type="ECO:0000256" key="4">
    <source>
        <dbReference type="HAMAP-Rule" id="MF_01380"/>
    </source>
</evidence>
<feature type="domain" description="Core" evidence="5">
    <location>
        <begin position="58"/>
        <end position="158"/>
    </location>
</feature>
<gene>
    <name evidence="4 6" type="primary">erpA</name>
    <name evidence="6" type="ORF">HMPREF0602_1571</name>
</gene>
<comment type="caution">
    <text evidence="6">The sequence shown here is derived from an EMBL/GenBank/DDBJ whole genome shotgun (WGS) entry which is preliminary data.</text>
</comment>
<keyword evidence="2 4" id="KW-0408">Iron</keyword>
<dbReference type="Proteomes" id="UP000005526">
    <property type="component" value="Unassembled WGS sequence"/>
</dbReference>
<dbReference type="Gene3D" id="2.60.300.12">
    <property type="entry name" value="HesB-like domain"/>
    <property type="match status" value="1"/>
</dbReference>
<dbReference type="GO" id="GO:0016226">
    <property type="term" value="P:iron-sulfur cluster assembly"/>
    <property type="evidence" value="ECO:0007669"/>
    <property type="project" value="UniProtKB-UniRule"/>
</dbReference>
<proteinExistence type="inferred from homology"/>
<dbReference type="NCBIfam" id="TIGR00049">
    <property type="entry name" value="iron-sulfur cluster assembly accessory protein"/>
    <property type="match status" value="1"/>
</dbReference>
<dbReference type="EMBL" id="AEEF01000077">
    <property type="protein sequence ID" value="EFM03972.1"/>
    <property type="molecule type" value="Genomic_DNA"/>
</dbReference>
<dbReference type="SUPFAM" id="SSF89360">
    <property type="entry name" value="HesB-like domain"/>
    <property type="match status" value="1"/>
</dbReference>
<dbReference type="HOGENOM" id="CLU_069054_5_3_4"/>
<dbReference type="GO" id="GO:0005506">
    <property type="term" value="F:iron ion binding"/>
    <property type="evidence" value="ECO:0007669"/>
    <property type="project" value="UniProtKB-UniRule"/>
</dbReference>
<evidence type="ECO:0000313" key="7">
    <source>
        <dbReference type="Proteomes" id="UP000005526"/>
    </source>
</evidence>
<dbReference type="InterPro" id="IPR035903">
    <property type="entry name" value="HesB-like_dom_sf"/>
</dbReference>
<reference evidence="6 7" key="1">
    <citation type="submission" date="2010-07" db="EMBL/GenBank/DDBJ databases">
        <authorList>
            <person name="Muzny D."/>
            <person name="Qin X."/>
            <person name="Deng J."/>
            <person name="Jiang H."/>
            <person name="Liu Y."/>
            <person name="Qu J."/>
            <person name="Song X.-Z."/>
            <person name="Zhang L."/>
            <person name="Thornton R."/>
            <person name="Coyle M."/>
            <person name="Francisco L."/>
            <person name="Jackson L."/>
            <person name="Javaid M."/>
            <person name="Korchina V."/>
            <person name="Kovar C."/>
            <person name="Mata R."/>
            <person name="Mathew T."/>
            <person name="Ngo R."/>
            <person name="Nguyen L."/>
            <person name="Nguyen N."/>
            <person name="Okwuonu G."/>
            <person name="Ongeri F."/>
            <person name="Pham C."/>
            <person name="Simmons D."/>
            <person name="Wilczek-Boney K."/>
            <person name="Hale W."/>
            <person name="Jakkamsetti A."/>
            <person name="Pham P."/>
            <person name="Ruth R."/>
            <person name="San Lucas F."/>
            <person name="Warren J."/>
            <person name="Zhang J."/>
            <person name="Zhao Z."/>
            <person name="Zhou C."/>
            <person name="Zhu D."/>
            <person name="Lee S."/>
            <person name="Bess C."/>
            <person name="Blankenburg K."/>
            <person name="Forbes L."/>
            <person name="Fu Q."/>
            <person name="Gubbala S."/>
            <person name="Hirani K."/>
            <person name="Jayaseelan J.C."/>
            <person name="Lara F."/>
            <person name="Munidasa M."/>
            <person name="Palculict T."/>
            <person name="Patil S."/>
            <person name="Pu L.-L."/>
            <person name="Saada N."/>
            <person name="Tang L."/>
            <person name="Weissenberger G."/>
            <person name="Zhu Y."/>
            <person name="Hemphill L."/>
            <person name="Shang Y."/>
            <person name="Youmans B."/>
            <person name="Ayvaz T."/>
            <person name="Ross M."/>
            <person name="Santibanez J."/>
            <person name="Aqrawi P."/>
            <person name="Gross S."/>
            <person name="Joshi V."/>
            <person name="Fowler G."/>
            <person name="Nazareth L."/>
            <person name="Reid J."/>
            <person name="Worley K."/>
            <person name="Petrosino J."/>
            <person name="Highlander S."/>
            <person name="Gibbs R."/>
        </authorList>
    </citation>
    <scope>NUCLEOTIDE SEQUENCE [LARGE SCALE GENOMIC DNA]</scope>
    <source>
        <strain evidence="6 7">ATCC 13091</strain>
    </source>
</reference>
<dbReference type="InterPro" id="IPR023063">
    <property type="entry name" value="ErpA_proteobact"/>
</dbReference>
<dbReference type="Pfam" id="PF01521">
    <property type="entry name" value="Fe-S_biosyn"/>
    <property type="match status" value="1"/>
</dbReference>